<reference evidence="3 4" key="1">
    <citation type="submission" date="2014-02" db="EMBL/GenBank/DDBJ databases">
        <title>The small core and large imbalanced accessory genome model reveals a collaborative survival strategy of Sorangium cellulosum strains in nature.</title>
        <authorList>
            <person name="Han K."/>
            <person name="Peng R."/>
            <person name="Blom J."/>
            <person name="Li Y.-Z."/>
        </authorList>
    </citation>
    <scope>NUCLEOTIDE SEQUENCE [LARGE SCALE GENOMIC DNA]</scope>
    <source>
        <strain evidence="3 4">So0157-18</strain>
    </source>
</reference>
<evidence type="ECO:0008006" key="5">
    <source>
        <dbReference type="Google" id="ProtNLM"/>
    </source>
</evidence>
<accession>A0A150PZD8</accession>
<feature type="compositionally biased region" description="Polar residues" evidence="1">
    <location>
        <begin position="47"/>
        <end position="63"/>
    </location>
</feature>
<feature type="chain" id="PRO_5007566375" description="Lipoprotein" evidence="2">
    <location>
        <begin position="26"/>
        <end position="545"/>
    </location>
</feature>
<evidence type="ECO:0000313" key="4">
    <source>
        <dbReference type="Proteomes" id="UP000075604"/>
    </source>
</evidence>
<evidence type="ECO:0000256" key="2">
    <source>
        <dbReference type="SAM" id="SignalP"/>
    </source>
</evidence>
<name>A0A150PZD8_SORCE</name>
<evidence type="ECO:0000256" key="1">
    <source>
        <dbReference type="SAM" id="MobiDB-lite"/>
    </source>
</evidence>
<evidence type="ECO:0000313" key="3">
    <source>
        <dbReference type="EMBL" id="KYF60728.1"/>
    </source>
</evidence>
<dbReference type="PROSITE" id="PS51257">
    <property type="entry name" value="PROKAR_LIPOPROTEIN"/>
    <property type="match status" value="1"/>
</dbReference>
<keyword evidence="2" id="KW-0732">Signal</keyword>
<comment type="caution">
    <text evidence="3">The sequence shown here is derived from an EMBL/GenBank/DDBJ whole genome shotgun (WGS) entry which is preliminary data.</text>
</comment>
<feature type="region of interest" description="Disordered" evidence="1">
    <location>
        <begin position="26"/>
        <end position="71"/>
    </location>
</feature>
<protein>
    <recommendedName>
        <fullName evidence="5">Lipoprotein</fullName>
    </recommendedName>
</protein>
<sequence>MLSRKIDRSVVALAFAAGLSACGGAAQTSTNPGASSAGNGASGPQVLASQPSSPADQRQSTTVQAAPAPQPPILVTGFTDVTSRFTANRPKLQSFAFARFTAGPQYWIFIAGRNSGFHGFKQPDEDFPAANANTKIWVIGDVYGSPTVYSMDVALLPSKFDPIKPQWMSSNPLFYQDYSSGLLYIAGGYGPDIDGTYKTFPILSVVKIQDLVSAVTSNDSSKLNNSIAYVSSPLVQSTGAEMLKLADGNFYVVMGHNFQGKYSDFVNNNQQNGAKASQTYLKAINQFRATPNFTTGAITLTPGKVFSNADQFGRRDLNVAYTVMQDGQAGIGAYGGVFTPNPLQLNYYSPIYLGPGQGTQTPIIDTSYEQKMSAYSCAKVVLYSKAKQATYTTFFGGISRWRFDYTINEFVENARIGDPSVPNFSDGMPWINSITTLVHTWTSPTTGTTSEVAQPTTTLPGYLGSEALFIPRTSGSPVLNAYQQDIIDLDALPKGTPFSLGYLYGGIVAMPSKFYQGVQVDSGQTPNAINDKIYEVFVQIPRDSN</sequence>
<dbReference type="Proteomes" id="UP000075604">
    <property type="component" value="Unassembled WGS sequence"/>
</dbReference>
<dbReference type="AlphaFoldDB" id="A0A150PZD8"/>
<dbReference type="EMBL" id="JELX01000873">
    <property type="protein sequence ID" value="KYF60728.1"/>
    <property type="molecule type" value="Genomic_DNA"/>
</dbReference>
<proteinExistence type="predicted"/>
<feature type="compositionally biased region" description="Low complexity" evidence="1">
    <location>
        <begin position="31"/>
        <end position="44"/>
    </location>
</feature>
<gene>
    <name evidence="3" type="ORF">BE04_29840</name>
</gene>
<feature type="signal peptide" evidence="2">
    <location>
        <begin position="1"/>
        <end position="25"/>
    </location>
</feature>
<organism evidence="3 4">
    <name type="scientific">Sorangium cellulosum</name>
    <name type="common">Polyangium cellulosum</name>
    <dbReference type="NCBI Taxonomy" id="56"/>
    <lineage>
        <taxon>Bacteria</taxon>
        <taxon>Pseudomonadati</taxon>
        <taxon>Myxococcota</taxon>
        <taxon>Polyangia</taxon>
        <taxon>Polyangiales</taxon>
        <taxon>Polyangiaceae</taxon>
        <taxon>Sorangium</taxon>
    </lineage>
</organism>